<feature type="binding site" evidence="9">
    <location>
        <position position="245"/>
    </location>
    <ligand>
        <name>hybrid [4Fe-2O-2S] cluster</name>
        <dbReference type="ChEBI" id="CHEBI:60519"/>
    </ligand>
</feature>
<dbReference type="Proteomes" id="UP000019918">
    <property type="component" value="Unassembled WGS sequence"/>
</dbReference>
<evidence type="ECO:0000313" key="11">
    <source>
        <dbReference type="Proteomes" id="UP000019918"/>
    </source>
</evidence>
<feature type="binding site" evidence="9">
    <location>
        <position position="488"/>
    </location>
    <ligand>
        <name>hybrid [4Fe-2O-2S] cluster</name>
        <dbReference type="ChEBI" id="CHEBI:60519"/>
    </ligand>
</feature>
<dbReference type="NCBIfam" id="TIGR01703">
    <property type="entry name" value="hybrid_clust"/>
    <property type="match status" value="1"/>
</dbReference>
<dbReference type="Gene3D" id="1.20.1270.20">
    <property type="match status" value="2"/>
</dbReference>
<keyword evidence="4 9" id="KW-0479">Metal-binding</keyword>
<feature type="binding site" evidence="9">
    <location>
        <position position="18"/>
    </location>
    <ligand>
        <name>[2Fe-2S] cluster</name>
        <dbReference type="ChEBI" id="CHEBI:190135"/>
    </ligand>
</feature>
<keyword evidence="5 9" id="KW-0560">Oxidoreductase</keyword>
<feature type="binding site" evidence="9">
    <location>
        <position position="429"/>
    </location>
    <ligand>
        <name>hybrid [4Fe-2O-2S] cluster</name>
        <dbReference type="ChEBI" id="CHEBI:60519"/>
    </ligand>
</feature>
<evidence type="ECO:0000313" key="10">
    <source>
        <dbReference type="EMBL" id="EXU73741.1"/>
    </source>
</evidence>
<dbReference type="EC" id="1.7.99.1" evidence="9"/>
<evidence type="ECO:0000256" key="9">
    <source>
        <dbReference type="HAMAP-Rule" id="MF_00069"/>
    </source>
</evidence>
<comment type="function">
    <text evidence="9">Catalyzes the reduction of hydroxylamine to form NH(3) and H(2)O.</text>
</comment>
<dbReference type="GO" id="GO:0004601">
    <property type="term" value="F:peroxidase activity"/>
    <property type="evidence" value="ECO:0007669"/>
    <property type="project" value="TreeGrafter"/>
</dbReference>
<dbReference type="NCBIfam" id="NF003658">
    <property type="entry name" value="PRK05290.1"/>
    <property type="match status" value="1"/>
</dbReference>
<dbReference type="InterPro" id="IPR010048">
    <property type="entry name" value="Hydroxylam_reduct"/>
</dbReference>
<dbReference type="SUPFAM" id="SSF56821">
    <property type="entry name" value="Prismane protein-like"/>
    <property type="match status" value="1"/>
</dbReference>
<dbReference type="FunFam" id="1.20.1270.20:FF:000002">
    <property type="entry name" value="Hydroxylamine reductase"/>
    <property type="match status" value="1"/>
</dbReference>
<feature type="binding site" evidence="9">
    <location>
        <position position="313"/>
    </location>
    <ligand>
        <name>hybrid [4Fe-2O-2S] cluster</name>
        <dbReference type="ChEBI" id="CHEBI:60519"/>
    </ligand>
</feature>
<accession>A0A014LW28</accession>
<feature type="binding site" evidence="9">
    <location>
        <position position="3"/>
    </location>
    <ligand>
        <name>[2Fe-2S] cluster</name>
        <dbReference type="ChEBI" id="CHEBI:190135"/>
    </ligand>
</feature>
<feature type="binding site" evidence="9">
    <location>
        <position position="454"/>
    </location>
    <ligand>
        <name>hybrid [4Fe-2O-2S] cluster</name>
        <dbReference type="ChEBI" id="CHEBI:60519"/>
    </ligand>
</feature>
<dbReference type="PANTHER" id="PTHR30109">
    <property type="entry name" value="HYDROXYLAMINE REDUCTASE"/>
    <property type="match status" value="1"/>
</dbReference>
<keyword evidence="11" id="KW-1185">Reference proteome</keyword>
<dbReference type="FunFam" id="3.40.50.2030:FF:000001">
    <property type="entry name" value="Hydroxylamine reductase"/>
    <property type="match status" value="1"/>
</dbReference>
<gene>
    <name evidence="9" type="primary">hcp</name>
    <name evidence="10" type="ORF">BG55_21260</name>
</gene>
<dbReference type="Pfam" id="PF03063">
    <property type="entry name" value="Prismane"/>
    <property type="match status" value="1"/>
</dbReference>
<dbReference type="PIRSF" id="PIRSF000076">
    <property type="entry name" value="HCP"/>
    <property type="match status" value="1"/>
</dbReference>
<dbReference type="GO" id="GO:0050418">
    <property type="term" value="F:hydroxylamine reductase activity"/>
    <property type="evidence" value="ECO:0007669"/>
    <property type="project" value="UniProtKB-UniRule"/>
</dbReference>
<dbReference type="EMBL" id="JFHN01000074">
    <property type="protein sequence ID" value="EXU73741.1"/>
    <property type="molecule type" value="Genomic_DNA"/>
</dbReference>
<dbReference type="GO" id="GO:0005737">
    <property type="term" value="C:cytoplasm"/>
    <property type="evidence" value="ECO:0007669"/>
    <property type="project" value="UniProtKB-SubCell"/>
</dbReference>
<dbReference type="FunFam" id="1.20.1270.20:FF:000001">
    <property type="entry name" value="Hydroxylamine reductase"/>
    <property type="match status" value="1"/>
</dbReference>
<evidence type="ECO:0000256" key="2">
    <source>
        <dbReference type="ARBA" id="ARBA00022490"/>
    </source>
</evidence>
<comment type="subcellular location">
    <subcellularLocation>
        <location evidence="1 9">Cytoplasm</location>
    </subcellularLocation>
</comment>
<comment type="cofactor">
    <cofactor evidence="9">
        <name>[2Fe-2S] cluster</name>
        <dbReference type="ChEBI" id="CHEBI:190135"/>
    </cofactor>
    <text evidence="9">Binds 1 [2Fe-2S] cluster.</text>
</comment>
<feature type="modified residue" description="Cysteine persulfide" evidence="9">
    <location>
        <position position="401"/>
    </location>
</feature>
<comment type="catalytic activity">
    <reaction evidence="8 9">
        <text>A + NH4(+) + H2O = hydroxylamine + AH2 + H(+)</text>
        <dbReference type="Rhea" id="RHEA:22052"/>
        <dbReference type="ChEBI" id="CHEBI:13193"/>
        <dbReference type="ChEBI" id="CHEBI:15377"/>
        <dbReference type="ChEBI" id="CHEBI:15378"/>
        <dbReference type="ChEBI" id="CHEBI:15429"/>
        <dbReference type="ChEBI" id="CHEBI:17499"/>
        <dbReference type="ChEBI" id="CHEBI:28938"/>
        <dbReference type="EC" id="1.7.99.1"/>
    </reaction>
</comment>
<dbReference type="OrthoDB" id="9761526at2"/>
<feature type="binding site" evidence="9">
    <location>
        <position position="6"/>
    </location>
    <ligand>
        <name>[2Fe-2S] cluster</name>
        <dbReference type="ChEBI" id="CHEBI:190135"/>
    </ligand>
</feature>
<sequence>MFCIQCEQTLRSRAGAGCAYARGVCGKTAETSDLQDLLIAVLQGLSAWAVAARQQGITDHAIDSFVPRAFFATLTNVNFDSARIISYAHQAVHYRQQLKTQLACVTSHPHHPAAEIILNSEDPLQLQQQAADRALTRRDASEDIHGLRLLCLYGLKGAAAYMEHAHTHGYYQEKIYQQFHQMLPWLGTLPDSMDELLQAALEVGKMNYAIMAMLDEAQTSAWGHPQPVRVNTRPLSGKAILISGHDLKDLQRLLDQTAGRGIHIYTHGEMLPAHGYPGLKKYPHLAGNYGGGWQDQQQEFAHFPGPIIMTSNCLIDPFARHYQQRLWTRNVVGWPGVSHLTGDDFSAVIEQALSLPGFPDSQPPEEITVGFGRQQLLRTVDTLTELLAQNKLRHLFLIGGCDGSRSQRSYFTELAISIPQDCLILTLGCGKYRFNQFDFGTLCSLPRLLDIGQCNDSYAAIVLAVSLAEKLDCQVNDLPLTLVLSWFEQKAIAVLLTLLALGVKNIRTGPTPPAFLSDNLLALLHNKFGLQSIATPGEDLKAFLGQ</sequence>
<proteinExistence type="inferred from homology"/>
<evidence type="ECO:0000256" key="7">
    <source>
        <dbReference type="ARBA" id="ARBA00023014"/>
    </source>
</evidence>
<dbReference type="HAMAP" id="MF_00069">
    <property type="entry name" value="Hydroxylam_reduct"/>
    <property type="match status" value="1"/>
</dbReference>
<dbReference type="Gene3D" id="3.40.50.2030">
    <property type="match status" value="2"/>
</dbReference>
<name>A0A014LW28_9GAMM</name>
<keyword evidence="6 9" id="KW-0408">Iron</keyword>
<comment type="similarity">
    <text evidence="9">Belongs to the HCP family.</text>
</comment>
<evidence type="ECO:0000256" key="1">
    <source>
        <dbReference type="ARBA" id="ARBA00004496"/>
    </source>
</evidence>
<feature type="binding site" evidence="9">
    <location>
        <position position="269"/>
    </location>
    <ligand>
        <name>hybrid [4Fe-2O-2S] cluster</name>
        <dbReference type="ChEBI" id="CHEBI:60519"/>
    </ligand>
</feature>
<comment type="caution">
    <text evidence="10">The sequence shown here is derived from an EMBL/GenBank/DDBJ whole genome shotgun (WGS) entry which is preliminary data.</text>
</comment>
<dbReference type="InterPro" id="IPR011254">
    <property type="entry name" value="Prismane-like_sf"/>
</dbReference>
<dbReference type="RefSeq" id="WP_034941212.1">
    <property type="nucleotide sequence ID" value="NZ_JFHN01000074.1"/>
</dbReference>
<keyword evidence="3 9" id="KW-0001">2Fe-2S</keyword>
<dbReference type="InterPro" id="IPR004137">
    <property type="entry name" value="HCP/CODH"/>
</dbReference>
<reference evidence="10 11" key="1">
    <citation type="submission" date="2014-02" db="EMBL/GenBank/DDBJ databases">
        <title>Draft genome of Erwinia mallotivora strain BT-MARDI, a papaya dieback pathogen.</title>
        <authorList>
            <person name="Redzuan R."/>
            <person name="Abu Bakar N."/>
            <person name="Badrun R."/>
            <person name="Mohd Raih M.F."/>
            <person name="Rozano L."/>
            <person name="Mat Amin N."/>
        </authorList>
    </citation>
    <scope>NUCLEOTIDE SEQUENCE [LARGE SCALE GENOMIC DNA]</scope>
    <source>
        <strain evidence="10 11">BT-MARDI</strain>
    </source>
</reference>
<dbReference type="PANTHER" id="PTHR30109:SF0">
    <property type="entry name" value="HYDROXYLAMINE REDUCTASE"/>
    <property type="match status" value="1"/>
</dbReference>
<keyword evidence="7 9" id="KW-0411">Iron-sulfur</keyword>
<protein>
    <recommendedName>
        <fullName evidence="9">Hydroxylamine reductase</fullName>
        <ecNumber evidence="9">1.7.99.1</ecNumber>
    </recommendedName>
    <alternativeName>
        <fullName evidence="9">Hybrid-cluster protein</fullName>
        <shortName evidence="9">HCP</shortName>
    </alternativeName>
    <alternativeName>
        <fullName evidence="9">Prismane protein</fullName>
    </alternativeName>
</protein>
<dbReference type="GO" id="GO:0042542">
    <property type="term" value="P:response to hydrogen peroxide"/>
    <property type="evidence" value="ECO:0007669"/>
    <property type="project" value="TreeGrafter"/>
</dbReference>
<evidence type="ECO:0000256" key="8">
    <source>
        <dbReference type="ARBA" id="ARBA00051350"/>
    </source>
</evidence>
<evidence type="ECO:0000256" key="4">
    <source>
        <dbReference type="ARBA" id="ARBA00022723"/>
    </source>
</evidence>
<evidence type="ECO:0000256" key="3">
    <source>
        <dbReference type="ARBA" id="ARBA00022714"/>
    </source>
</evidence>
<dbReference type="PATRIC" id="fig|69222.5.peg.4340"/>
<evidence type="ECO:0000256" key="5">
    <source>
        <dbReference type="ARBA" id="ARBA00023002"/>
    </source>
</evidence>
<dbReference type="GO" id="GO:0051537">
    <property type="term" value="F:2 iron, 2 sulfur cluster binding"/>
    <property type="evidence" value="ECO:0007669"/>
    <property type="project" value="UniProtKB-KW"/>
</dbReference>
<feature type="binding site" description="via persulfide group" evidence="9">
    <location>
        <position position="401"/>
    </location>
    <ligand>
        <name>hybrid [4Fe-2O-2S] cluster</name>
        <dbReference type="ChEBI" id="CHEBI:60519"/>
    </ligand>
</feature>
<feature type="binding site" evidence="9">
    <location>
        <position position="490"/>
    </location>
    <ligand>
        <name>hybrid [4Fe-2O-2S] cluster</name>
        <dbReference type="ChEBI" id="CHEBI:60519"/>
    </ligand>
</feature>
<evidence type="ECO:0000256" key="6">
    <source>
        <dbReference type="ARBA" id="ARBA00023004"/>
    </source>
</evidence>
<dbReference type="GO" id="GO:0046872">
    <property type="term" value="F:metal ion binding"/>
    <property type="evidence" value="ECO:0007669"/>
    <property type="project" value="UniProtKB-KW"/>
</dbReference>
<dbReference type="InterPro" id="IPR016100">
    <property type="entry name" value="Prismane_a-bundle"/>
</dbReference>
<keyword evidence="2 9" id="KW-0963">Cytoplasm</keyword>
<organism evidence="10 11">
    <name type="scientific">Erwinia mallotivora</name>
    <dbReference type="NCBI Taxonomy" id="69222"/>
    <lineage>
        <taxon>Bacteria</taxon>
        <taxon>Pseudomonadati</taxon>
        <taxon>Pseudomonadota</taxon>
        <taxon>Gammaproteobacteria</taxon>
        <taxon>Enterobacterales</taxon>
        <taxon>Erwiniaceae</taxon>
        <taxon>Erwinia</taxon>
    </lineage>
</organism>
<feature type="binding site" evidence="9">
    <location>
        <position position="25"/>
    </location>
    <ligand>
        <name>[2Fe-2S] cluster</name>
        <dbReference type="ChEBI" id="CHEBI:190135"/>
    </ligand>
</feature>
<dbReference type="InterPro" id="IPR016099">
    <property type="entry name" value="Prismane-like_a/b-sand"/>
</dbReference>
<dbReference type="STRING" id="69222.BG55_21260"/>
<dbReference type="FunFam" id="3.40.50.2030:FF:000002">
    <property type="entry name" value="Hydroxylamine reductase"/>
    <property type="match status" value="1"/>
</dbReference>
<dbReference type="AlphaFoldDB" id="A0A014LW28"/>
<comment type="cofactor">
    <cofactor evidence="9">
        <name>hybrid [4Fe-2O-2S] cluster</name>
        <dbReference type="ChEBI" id="CHEBI:60519"/>
    </cofactor>
    <text evidence="9">Binds 1 hybrid [4Fe-2O-2S] cluster.</text>
</comment>